<dbReference type="SMART" id="SM00212">
    <property type="entry name" value="UBCc"/>
    <property type="match status" value="1"/>
</dbReference>
<dbReference type="PROSITE" id="PS50127">
    <property type="entry name" value="UBC_2"/>
    <property type="match status" value="1"/>
</dbReference>
<comment type="similarity">
    <text evidence="4">Belongs to the ubiquitin-conjugating enzyme family.</text>
</comment>
<dbReference type="InterPro" id="IPR016135">
    <property type="entry name" value="UBQ-conjugating_enzyme/RWD"/>
</dbReference>
<feature type="compositionally biased region" description="Acidic residues" evidence="5">
    <location>
        <begin position="160"/>
        <end position="182"/>
    </location>
</feature>
<dbReference type="Gene3D" id="3.10.110.10">
    <property type="entry name" value="Ubiquitin Conjugating Enzyme"/>
    <property type="match status" value="1"/>
</dbReference>
<evidence type="ECO:0000313" key="7">
    <source>
        <dbReference type="EMBL" id="SCU91225.1"/>
    </source>
</evidence>
<dbReference type="PANTHER" id="PTHR24068">
    <property type="entry name" value="UBIQUITIN-CONJUGATING ENZYME E2"/>
    <property type="match status" value="1"/>
</dbReference>
<evidence type="ECO:0000256" key="2">
    <source>
        <dbReference type="ARBA" id="ARBA00022786"/>
    </source>
</evidence>
<evidence type="ECO:0000256" key="3">
    <source>
        <dbReference type="PROSITE-ProRule" id="PRU10133"/>
    </source>
</evidence>
<feature type="domain" description="UBC core" evidence="6">
    <location>
        <begin position="3"/>
        <end position="148"/>
    </location>
</feature>
<feature type="active site" description="Glycyl thioester intermediate" evidence="3">
    <location>
        <position position="85"/>
    </location>
</feature>
<keyword evidence="8" id="KW-1185">Reference proteome</keyword>
<keyword evidence="1" id="KW-0808">Transferase</keyword>
<keyword evidence="4" id="KW-0067">ATP-binding</keyword>
<gene>
    <name evidence="7" type="ORF">LAME_0E11716G</name>
</gene>
<feature type="region of interest" description="Disordered" evidence="5">
    <location>
        <begin position="155"/>
        <end position="258"/>
    </location>
</feature>
<dbReference type="GO" id="GO:0005524">
    <property type="term" value="F:ATP binding"/>
    <property type="evidence" value="ECO:0007669"/>
    <property type="project" value="UniProtKB-UniRule"/>
</dbReference>
<reference evidence="8" key="1">
    <citation type="submission" date="2016-03" db="EMBL/GenBank/DDBJ databases">
        <authorList>
            <person name="Devillers Hugo."/>
        </authorList>
    </citation>
    <scope>NUCLEOTIDE SEQUENCE [LARGE SCALE GENOMIC DNA]</scope>
</reference>
<evidence type="ECO:0000256" key="1">
    <source>
        <dbReference type="ARBA" id="ARBA00022679"/>
    </source>
</evidence>
<keyword evidence="2 4" id="KW-0833">Ubl conjugation pathway</keyword>
<dbReference type="Proteomes" id="UP000191144">
    <property type="component" value="Chromosome E"/>
</dbReference>
<keyword evidence="4" id="KW-0547">Nucleotide-binding</keyword>
<dbReference type="InterPro" id="IPR023313">
    <property type="entry name" value="UBQ-conjugating_AS"/>
</dbReference>
<protein>
    <submittedName>
        <fullName evidence="7">LAME_0E11716g1_1</fullName>
    </submittedName>
</protein>
<organism evidence="7 8">
    <name type="scientific">Lachancea meyersii CBS 8951</name>
    <dbReference type="NCBI Taxonomy" id="1266667"/>
    <lineage>
        <taxon>Eukaryota</taxon>
        <taxon>Fungi</taxon>
        <taxon>Dikarya</taxon>
        <taxon>Ascomycota</taxon>
        <taxon>Saccharomycotina</taxon>
        <taxon>Saccharomycetes</taxon>
        <taxon>Saccharomycetales</taxon>
        <taxon>Saccharomycetaceae</taxon>
        <taxon>Lachancea</taxon>
    </lineage>
</organism>
<feature type="compositionally biased region" description="Acidic residues" evidence="5">
    <location>
        <begin position="237"/>
        <end position="258"/>
    </location>
</feature>
<dbReference type="AlphaFoldDB" id="A0A1G4JL59"/>
<dbReference type="FunFam" id="3.10.110.10:FF:000016">
    <property type="entry name" value="Ubiquitin-conjugating enzyme E2 H"/>
    <property type="match status" value="1"/>
</dbReference>
<dbReference type="GO" id="GO:0016740">
    <property type="term" value="F:transferase activity"/>
    <property type="evidence" value="ECO:0007669"/>
    <property type="project" value="UniProtKB-KW"/>
</dbReference>
<accession>A0A1G4JL59</accession>
<dbReference type="EMBL" id="LT598481">
    <property type="protein sequence ID" value="SCU91225.1"/>
    <property type="molecule type" value="Genomic_DNA"/>
</dbReference>
<feature type="compositionally biased region" description="Acidic residues" evidence="5">
    <location>
        <begin position="207"/>
        <end position="228"/>
    </location>
</feature>
<evidence type="ECO:0000313" key="8">
    <source>
        <dbReference type="Proteomes" id="UP000191144"/>
    </source>
</evidence>
<dbReference type="CDD" id="cd23797">
    <property type="entry name" value="UBCc_UBE2H"/>
    <property type="match status" value="1"/>
</dbReference>
<dbReference type="SUPFAM" id="SSF54495">
    <property type="entry name" value="UBC-like"/>
    <property type="match status" value="1"/>
</dbReference>
<evidence type="ECO:0000256" key="4">
    <source>
        <dbReference type="RuleBase" id="RU362109"/>
    </source>
</evidence>
<evidence type="ECO:0000256" key="5">
    <source>
        <dbReference type="SAM" id="MobiDB-lite"/>
    </source>
</evidence>
<name>A0A1G4JL59_9SACH</name>
<sequence>MSNSKRRIETDVMKLLMSDHDVELINDNMQEFHVKFHGPKDTPYEGGVWRLHVELPDNYPYKSPSIGFVNKIYHPNIDSASGSICLDVINSTWSPLYDLLNIIEWMIPGLLKEPNGSDPLNNEAATLQLKNKELYDQKIREFIDKYATEDRYRSAFGMGSDDESDNDEDDEKLGEASQDDGPDASTARSQRGTRDVSRGVSGQTPSDDLEVSDDYDYDDNDEDSENLSEELTNIQVSDDDDGIGMYDDDDDDDGDDDD</sequence>
<dbReference type="InterPro" id="IPR000608">
    <property type="entry name" value="UBC"/>
</dbReference>
<dbReference type="OrthoDB" id="269518at2759"/>
<proteinExistence type="inferred from homology"/>
<dbReference type="Pfam" id="PF00179">
    <property type="entry name" value="UQ_con"/>
    <property type="match status" value="1"/>
</dbReference>
<dbReference type="PROSITE" id="PS00183">
    <property type="entry name" value="UBC_1"/>
    <property type="match status" value="1"/>
</dbReference>
<evidence type="ECO:0000259" key="6">
    <source>
        <dbReference type="PROSITE" id="PS50127"/>
    </source>
</evidence>